<dbReference type="PANTHER" id="PTHR43682:SF1">
    <property type="entry name" value="LACTATE UTILIZATION PROTEIN C"/>
    <property type="match status" value="1"/>
</dbReference>
<proteinExistence type="predicted"/>
<keyword evidence="3" id="KW-1185">Reference proteome</keyword>
<evidence type="ECO:0000313" key="2">
    <source>
        <dbReference type="EMBL" id="MBA2881657.1"/>
    </source>
</evidence>
<dbReference type="RefSeq" id="WP_181551294.1">
    <property type="nucleotide sequence ID" value="NZ_JACDUS010000004.1"/>
</dbReference>
<dbReference type="InterPro" id="IPR037171">
    <property type="entry name" value="NagB/RpiA_transferase-like"/>
</dbReference>
<dbReference type="AlphaFoldDB" id="A0A7W0HKW0"/>
<gene>
    <name evidence="2" type="ORF">HNR65_001984</name>
</gene>
<dbReference type="PANTHER" id="PTHR43682">
    <property type="entry name" value="LACTATE UTILIZATION PROTEIN C"/>
    <property type="match status" value="1"/>
</dbReference>
<accession>A0A7W0HKW0</accession>
<dbReference type="SUPFAM" id="SSF100950">
    <property type="entry name" value="NagB/RpiA/CoA transferase-like"/>
    <property type="match status" value="1"/>
</dbReference>
<dbReference type="InterPro" id="IPR003741">
    <property type="entry name" value="LUD_dom"/>
</dbReference>
<evidence type="ECO:0000313" key="3">
    <source>
        <dbReference type="Proteomes" id="UP000525298"/>
    </source>
</evidence>
<protein>
    <submittedName>
        <fullName evidence="2">L-lactate dehydrogenase complex protein LldG</fullName>
    </submittedName>
</protein>
<comment type="caution">
    <text evidence="2">The sequence shown here is derived from an EMBL/GenBank/DDBJ whole genome shotgun (WGS) entry which is preliminary data.</text>
</comment>
<dbReference type="Pfam" id="PF02589">
    <property type="entry name" value="LUD_dom"/>
    <property type="match status" value="1"/>
</dbReference>
<sequence>MNRSEVTAQFTQKARAVSATVKTVSTMDDALAHAVDVCAQKQACAILASGCEHALSDPAEELCGLKQWEKLIAAPNLEDRDAQSLKSLCRPAGIGLIQRGLAAYAGGIDVGLTLADFAISETGTLVINCPDEDLRLATMISEVHVAVLNAGDIYADSYDIADKLSGFFAKSDYTAFITGASRTADIERVLTLGVHGPLDLHVLIIDGQSSS</sequence>
<evidence type="ECO:0000259" key="1">
    <source>
        <dbReference type="Pfam" id="PF02589"/>
    </source>
</evidence>
<organism evidence="2 3">
    <name type="scientific">Desulfosalsimonas propionicica</name>
    <dbReference type="NCBI Taxonomy" id="332175"/>
    <lineage>
        <taxon>Bacteria</taxon>
        <taxon>Pseudomonadati</taxon>
        <taxon>Thermodesulfobacteriota</taxon>
        <taxon>Desulfobacteria</taxon>
        <taxon>Desulfobacterales</taxon>
        <taxon>Desulfosalsimonadaceae</taxon>
        <taxon>Desulfosalsimonas</taxon>
    </lineage>
</organism>
<name>A0A7W0HKW0_9BACT</name>
<dbReference type="Proteomes" id="UP000525298">
    <property type="component" value="Unassembled WGS sequence"/>
</dbReference>
<dbReference type="EMBL" id="JACDUS010000004">
    <property type="protein sequence ID" value="MBA2881657.1"/>
    <property type="molecule type" value="Genomic_DNA"/>
</dbReference>
<reference evidence="2 3" key="1">
    <citation type="submission" date="2020-07" db="EMBL/GenBank/DDBJ databases">
        <title>Genomic Encyclopedia of Type Strains, Phase IV (KMG-IV): sequencing the most valuable type-strain genomes for metagenomic binning, comparative biology and taxonomic classification.</title>
        <authorList>
            <person name="Goeker M."/>
        </authorList>
    </citation>
    <scope>NUCLEOTIDE SEQUENCE [LARGE SCALE GENOMIC DNA]</scope>
    <source>
        <strain evidence="2 3">DSM 17721</strain>
    </source>
</reference>
<dbReference type="Gene3D" id="3.40.50.10420">
    <property type="entry name" value="NagB/RpiA/CoA transferase-like"/>
    <property type="match status" value="1"/>
</dbReference>
<feature type="domain" description="LUD" evidence="1">
    <location>
        <begin position="8"/>
        <end position="205"/>
    </location>
</feature>
<dbReference type="InterPro" id="IPR024185">
    <property type="entry name" value="FTHF_cligase-like_sf"/>
</dbReference>